<dbReference type="OrthoDB" id="303066at2759"/>
<dbReference type="InterPro" id="IPR031334">
    <property type="entry name" value="Piezo_cap_dom"/>
</dbReference>
<name>A0A0M3J2Y0_ANISI</name>
<dbReference type="WBParaSite" id="ASIM_0000189201-mRNA-1">
    <property type="protein sequence ID" value="ASIM_0000189201-mRNA-1"/>
    <property type="gene ID" value="ASIM_0000189201"/>
</dbReference>
<gene>
    <name evidence="3" type="ORF">ASIM_LOCUS1763</name>
</gene>
<dbReference type="InterPro" id="IPR027272">
    <property type="entry name" value="Piezo"/>
</dbReference>
<dbReference type="GO" id="GO:0050982">
    <property type="term" value="P:detection of mechanical stimulus"/>
    <property type="evidence" value="ECO:0007669"/>
    <property type="project" value="TreeGrafter"/>
</dbReference>
<dbReference type="PANTHER" id="PTHR13167">
    <property type="entry name" value="PIEZO-TYPE MECHANOSENSITIVE ION CHANNEL COMPONENT"/>
    <property type="match status" value="1"/>
</dbReference>
<accession>A0A0M3J2Y0</accession>
<dbReference type="EMBL" id="UYRR01002036">
    <property type="protein sequence ID" value="VDK19217.1"/>
    <property type="molecule type" value="Genomic_DNA"/>
</dbReference>
<dbReference type="AlphaFoldDB" id="A0A0M3J2Y0"/>
<dbReference type="GO" id="GO:0071260">
    <property type="term" value="P:cellular response to mechanical stimulus"/>
    <property type="evidence" value="ECO:0007669"/>
    <property type="project" value="TreeGrafter"/>
</dbReference>
<reference evidence="3 4" key="2">
    <citation type="submission" date="2018-11" db="EMBL/GenBank/DDBJ databases">
        <authorList>
            <consortium name="Pathogen Informatics"/>
        </authorList>
    </citation>
    <scope>NUCLEOTIDE SEQUENCE [LARGE SCALE GENOMIC DNA]</scope>
</reference>
<evidence type="ECO:0000259" key="2">
    <source>
        <dbReference type="Pfam" id="PF12166"/>
    </source>
</evidence>
<reference evidence="5" key="1">
    <citation type="submission" date="2017-02" db="UniProtKB">
        <authorList>
            <consortium name="WormBaseParasite"/>
        </authorList>
    </citation>
    <scope>IDENTIFICATION</scope>
</reference>
<dbReference type="GO" id="GO:0008381">
    <property type="term" value="F:mechanosensitive monoatomic ion channel activity"/>
    <property type="evidence" value="ECO:0007669"/>
    <property type="project" value="InterPro"/>
</dbReference>
<evidence type="ECO:0000313" key="4">
    <source>
        <dbReference type="Proteomes" id="UP000267096"/>
    </source>
</evidence>
<evidence type="ECO:0000256" key="1">
    <source>
        <dbReference type="SAM" id="Phobius"/>
    </source>
</evidence>
<keyword evidence="1" id="KW-0812">Transmembrane</keyword>
<feature type="transmembrane region" description="Helical" evidence="1">
    <location>
        <begin position="172"/>
        <end position="192"/>
    </location>
</feature>
<dbReference type="GO" id="GO:0042391">
    <property type="term" value="P:regulation of membrane potential"/>
    <property type="evidence" value="ECO:0007669"/>
    <property type="project" value="TreeGrafter"/>
</dbReference>
<dbReference type="Proteomes" id="UP000267096">
    <property type="component" value="Unassembled WGS sequence"/>
</dbReference>
<evidence type="ECO:0000313" key="5">
    <source>
        <dbReference type="WBParaSite" id="ASIM_0000189201-mRNA-1"/>
    </source>
</evidence>
<keyword evidence="1" id="KW-1133">Transmembrane helix</keyword>
<protein>
    <submittedName>
        <fullName evidence="5">Piezo_RRas_bdg domain-containing protein</fullName>
    </submittedName>
</protein>
<keyword evidence="4" id="KW-1185">Reference proteome</keyword>
<dbReference type="GO" id="GO:0005886">
    <property type="term" value="C:plasma membrane"/>
    <property type="evidence" value="ECO:0007669"/>
    <property type="project" value="TreeGrafter"/>
</dbReference>
<dbReference type="GO" id="GO:0005261">
    <property type="term" value="F:monoatomic cation channel activity"/>
    <property type="evidence" value="ECO:0007669"/>
    <property type="project" value="TreeGrafter"/>
</dbReference>
<dbReference type="PANTHER" id="PTHR13167:SF25">
    <property type="entry name" value="PIEZO-TYPE MECHANOSENSITIVE ION CHANNEL COMPONENT"/>
    <property type="match status" value="1"/>
</dbReference>
<evidence type="ECO:0000313" key="3">
    <source>
        <dbReference type="EMBL" id="VDK19217.1"/>
    </source>
</evidence>
<feature type="domain" description="Piezo non-specific cation channel cap" evidence="2">
    <location>
        <begin position="1"/>
        <end position="255"/>
    </location>
</feature>
<keyword evidence="1" id="KW-0472">Membrane</keyword>
<sequence length="261" mass="29311">MKYELQEGTKTINAIVKLQFVRPRSGDKKEPTVHSSMITIPLQKDSVTRNSLIALLDGATSNTSVTLKNSLPPYVIVPNEGEIKAPPALLAVMHGSSLFSRVDETYSDLVMKLKPNNELTDMLWSVELDEDNVTKALTLPLDHVKYGDDHSLQYVQMVAFVDRVFPSFVTKYVQGGIIAMYLAVVLLVGRLIRGIVTNAPLDVIISEIPNPDYLLKICLDIYLVREAKDFVLEQDLFAKLIFLFRSPATLIKWTRFKAKTD</sequence>
<proteinExistence type="predicted"/>
<organism evidence="5">
    <name type="scientific">Anisakis simplex</name>
    <name type="common">Herring worm</name>
    <dbReference type="NCBI Taxonomy" id="6269"/>
    <lineage>
        <taxon>Eukaryota</taxon>
        <taxon>Metazoa</taxon>
        <taxon>Ecdysozoa</taxon>
        <taxon>Nematoda</taxon>
        <taxon>Chromadorea</taxon>
        <taxon>Rhabditida</taxon>
        <taxon>Spirurina</taxon>
        <taxon>Ascaridomorpha</taxon>
        <taxon>Ascaridoidea</taxon>
        <taxon>Anisakidae</taxon>
        <taxon>Anisakis</taxon>
        <taxon>Anisakis simplex complex</taxon>
    </lineage>
</organism>
<dbReference type="Pfam" id="PF12166">
    <property type="entry name" value="Piezo_cap"/>
    <property type="match status" value="1"/>
</dbReference>